<feature type="transmembrane region" description="Helical" evidence="10">
    <location>
        <begin position="281"/>
        <end position="306"/>
    </location>
</feature>
<feature type="transmembrane region" description="Helical" evidence="10">
    <location>
        <begin position="246"/>
        <end position="269"/>
    </location>
</feature>
<dbReference type="GO" id="GO:0015297">
    <property type="term" value="F:antiporter activity"/>
    <property type="evidence" value="ECO:0007669"/>
    <property type="project" value="UniProtKB-KW"/>
</dbReference>
<dbReference type="PANTHER" id="PTHR43298">
    <property type="entry name" value="MULTIDRUG RESISTANCE PROTEIN NORM-RELATED"/>
    <property type="match status" value="1"/>
</dbReference>
<evidence type="ECO:0000256" key="10">
    <source>
        <dbReference type="SAM" id="Phobius"/>
    </source>
</evidence>
<accession>A0A5E4PL90</accession>
<evidence type="ECO:0000313" key="12">
    <source>
        <dbReference type="Proteomes" id="UP000324194"/>
    </source>
</evidence>
<evidence type="ECO:0000256" key="2">
    <source>
        <dbReference type="ARBA" id="ARBA00022448"/>
    </source>
</evidence>
<dbReference type="GO" id="GO:0005886">
    <property type="term" value="C:plasma membrane"/>
    <property type="evidence" value="ECO:0007669"/>
    <property type="project" value="UniProtKB-SubCell"/>
</dbReference>
<feature type="transmembrane region" description="Helical" evidence="10">
    <location>
        <begin position="197"/>
        <end position="218"/>
    </location>
</feature>
<dbReference type="InterPro" id="IPR048279">
    <property type="entry name" value="MdtK-like"/>
</dbReference>
<dbReference type="RefSeq" id="WP_148340402.1">
    <property type="nucleotide sequence ID" value="NZ_LR699120.1"/>
</dbReference>
<sequence length="471" mass="51649">MPHDNFLHSVRSEIRETFSLSIPLIASQLIYACSGFIGTAMVAHLGQDALAASVLVSMIWMTLTVLFFGILNSISVLVSHQFGAKNYRAISDIMGQAFILGVLLAAVMIILMLGMPIILRYTSQPPAVLALAVQYMHSLIWTIPGLITLIVCEQFLAGVNQAKLVLRISLLVVPIEIPLIYLLIFGKLGLPACGVAGIGYGFATTYSTVAVLLTCYLVKSRYYQSFGILQGCCRIDLTRIMELIRIGLPMGCMHVIEVSTFTFATFWIARFGTTMLAAHQIVMQYLGFAITIVFAMSQAVTVRVGHSVGRQNLTGIRLAIYVGMVLNFICIALVALALNCFPYFFLSLDMDIKNPANALLLRDSAMLLGIGGILMLFDNFRIIGFGALRGLKDTKFPMYASLVSFWIIGLSLAYLFGMVWHFSGKGIWWGLTLGIASGAVIVFIRVQWLLNHVDLAQLMTTGKNMSLASHD</sequence>
<dbReference type="KEGG" id="asip:AQUSIP_23230"/>
<feature type="transmembrane region" description="Helical" evidence="10">
    <location>
        <begin position="399"/>
        <end position="420"/>
    </location>
</feature>
<comment type="subcellular location">
    <subcellularLocation>
        <location evidence="1">Cell inner membrane</location>
        <topology evidence="1">Multi-pass membrane protein</topology>
    </subcellularLocation>
</comment>
<dbReference type="OrthoDB" id="9780160at2"/>
<keyword evidence="7" id="KW-0406">Ion transport</keyword>
<evidence type="ECO:0000256" key="4">
    <source>
        <dbReference type="ARBA" id="ARBA00022475"/>
    </source>
</evidence>
<name>A0A5E4PL90_9COXI</name>
<keyword evidence="5 10" id="KW-0812">Transmembrane</keyword>
<feature type="transmembrane region" description="Helical" evidence="10">
    <location>
        <begin position="20"/>
        <end position="43"/>
    </location>
</feature>
<evidence type="ECO:0000256" key="8">
    <source>
        <dbReference type="ARBA" id="ARBA00023136"/>
    </source>
</evidence>
<feature type="transmembrane region" description="Helical" evidence="10">
    <location>
        <begin position="164"/>
        <end position="185"/>
    </location>
</feature>
<keyword evidence="3" id="KW-0050">Antiport</keyword>
<keyword evidence="2" id="KW-0813">Transport</keyword>
<evidence type="ECO:0000256" key="7">
    <source>
        <dbReference type="ARBA" id="ARBA00023065"/>
    </source>
</evidence>
<dbReference type="PIRSF" id="PIRSF006603">
    <property type="entry name" value="DinF"/>
    <property type="match status" value="1"/>
</dbReference>
<dbReference type="PANTHER" id="PTHR43298:SF2">
    <property type="entry name" value="FMN_FAD EXPORTER YEEO-RELATED"/>
    <property type="match status" value="1"/>
</dbReference>
<dbReference type="EMBL" id="LR699120">
    <property type="protein sequence ID" value="VVC76996.1"/>
    <property type="molecule type" value="Genomic_DNA"/>
</dbReference>
<keyword evidence="4" id="KW-1003">Cell membrane</keyword>
<evidence type="ECO:0000256" key="1">
    <source>
        <dbReference type="ARBA" id="ARBA00004429"/>
    </source>
</evidence>
<keyword evidence="6 10" id="KW-1133">Transmembrane helix</keyword>
<evidence type="ECO:0000313" key="11">
    <source>
        <dbReference type="EMBL" id="VVC76996.1"/>
    </source>
</evidence>
<feature type="transmembrane region" description="Helical" evidence="10">
    <location>
        <begin position="139"/>
        <end position="157"/>
    </location>
</feature>
<protein>
    <recommendedName>
        <fullName evidence="9">Multidrug-efflux transporter</fullName>
    </recommendedName>
</protein>
<feature type="transmembrane region" description="Helical" evidence="10">
    <location>
        <begin position="49"/>
        <end position="78"/>
    </location>
</feature>
<dbReference type="CDD" id="cd13131">
    <property type="entry name" value="MATE_NorM_like"/>
    <property type="match status" value="1"/>
</dbReference>
<evidence type="ECO:0000256" key="3">
    <source>
        <dbReference type="ARBA" id="ARBA00022449"/>
    </source>
</evidence>
<dbReference type="GO" id="GO:0006811">
    <property type="term" value="P:monoatomic ion transport"/>
    <property type="evidence" value="ECO:0007669"/>
    <property type="project" value="UniProtKB-KW"/>
</dbReference>
<dbReference type="AlphaFoldDB" id="A0A5E4PL90"/>
<dbReference type="Pfam" id="PF01554">
    <property type="entry name" value="MatE"/>
    <property type="match status" value="2"/>
</dbReference>
<feature type="transmembrane region" description="Helical" evidence="10">
    <location>
        <begin position="365"/>
        <end position="387"/>
    </location>
</feature>
<feature type="transmembrane region" description="Helical" evidence="10">
    <location>
        <begin position="318"/>
        <end position="345"/>
    </location>
</feature>
<reference evidence="11 12" key="1">
    <citation type="submission" date="2019-08" db="EMBL/GenBank/DDBJ databases">
        <authorList>
            <person name="Guy L."/>
        </authorList>
    </citation>
    <scope>NUCLEOTIDE SEQUENCE [LARGE SCALE GENOMIC DNA]</scope>
    <source>
        <strain evidence="11 12">SGT-108</strain>
    </source>
</reference>
<keyword evidence="8 10" id="KW-0472">Membrane</keyword>
<dbReference type="NCBIfam" id="TIGR00797">
    <property type="entry name" value="matE"/>
    <property type="match status" value="1"/>
</dbReference>
<evidence type="ECO:0000256" key="9">
    <source>
        <dbReference type="ARBA" id="ARBA00031636"/>
    </source>
</evidence>
<dbReference type="Proteomes" id="UP000324194">
    <property type="component" value="Chromosome 2"/>
</dbReference>
<dbReference type="GO" id="GO:0042910">
    <property type="term" value="F:xenobiotic transmembrane transporter activity"/>
    <property type="evidence" value="ECO:0007669"/>
    <property type="project" value="InterPro"/>
</dbReference>
<evidence type="ECO:0000256" key="5">
    <source>
        <dbReference type="ARBA" id="ARBA00022692"/>
    </source>
</evidence>
<organism evidence="11 12">
    <name type="scientific">Aquicella siphonis</name>
    <dbReference type="NCBI Taxonomy" id="254247"/>
    <lineage>
        <taxon>Bacteria</taxon>
        <taxon>Pseudomonadati</taxon>
        <taxon>Pseudomonadota</taxon>
        <taxon>Gammaproteobacteria</taxon>
        <taxon>Legionellales</taxon>
        <taxon>Coxiellaceae</taxon>
        <taxon>Aquicella</taxon>
    </lineage>
</organism>
<dbReference type="InterPro" id="IPR050222">
    <property type="entry name" value="MATE_MdtK"/>
</dbReference>
<feature type="transmembrane region" description="Helical" evidence="10">
    <location>
        <begin position="98"/>
        <end position="119"/>
    </location>
</feature>
<gene>
    <name evidence="11" type="primary">norM_3</name>
    <name evidence="11" type="ORF">AQUSIP_23230</name>
</gene>
<feature type="transmembrane region" description="Helical" evidence="10">
    <location>
        <begin position="426"/>
        <end position="450"/>
    </location>
</feature>
<keyword evidence="12" id="KW-1185">Reference proteome</keyword>
<dbReference type="InterPro" id="IPR002528">
    <property type="entry name" value="MATE_fam"/>
</dbReference>
<proteinExistence type="predicted"/>
<evidence type="ECO:0000256" key="6">
    <source>
        <dbReference type="ARBA" id="ARBA00022989"/>
    </source>
</evidence>